<dbReference type="AlphaFoldDB" id="A0A448YL24"/>
<keyword evidence="3" id="KW-1185">Reference proteome</keyword>
<feature type="compositionally biased region" description="Polar residues" evidence="1">
    <location>
        <begin position="124"/>
        <end position="133"/>
    </location>
</feature>
<feature type="compositionally biased region" description="Low complexity" evidence="1">
    <location>
        <begin position="154"/>
        <end position="166"/>
    </location>
</feature>
<evidence type="ECO:0000313" key="3">
    <source>
        <dbReference type="Proteomes" id="UP000290900"/>
    </source>
</evidence>
<feature type="region of interest" description="Disordered" evidence="1">
    <location>
        <begin position="1"/>
        <end position="22"/>
    </location>
</feature>
<dbReference type="Proteomes" id="UP000290900">
    <property type="component" value="Unassembled WGS sequence"/>
</dbReference>
<feature type="region of interest" description="Disordered" evidence="1">
    <location>
        <begin position="154"/>
        <end position="181"/>
    </location>
</feature>
<evidence type="ECO:0000313" key="2">
    <source>
        <dbReference type="EMBL" id="VEU21610.1"/>
    </source>
</evidence>
<feature type="region of interest" description="Disordered" evidence="1">
    <location>
        <begin position="34"/>
        <end position="133"/>
    </location>
</feature>
<feature type="region of interest" description="Disordered" evidence="1">
    <location>
        <begin position="264"/>
        <end position="308"/>
    </location>
</feature>
<sequence>MPDSVTPKRNRGRPPLKPKSKYLEIATLPIEITSPTNASNNSAAAVRQGVSSSPVMRLTPRRRKFCSSPSSSPSRQQASGSGLLQTVKEQPSEQSKQIRAGSFLFKTPVRGLSSSPFSARGSDKSSPLRTSPLSTYELGKTMQVVMTQQGIVQGPQQGLQGPQGPQRHVEPSTPLATPTRSVNVNPSLLQSSPLPATKAPNFSSILNSSPMYTHWYSQTPLQITLTSTPGKKPAPGRSNRHITSRSLGDDVELASPTKALHHALRKTQSTPTFSPGFEGQEPPAKRARVAGEGPVENHAGSVPSPAPLPTNRLPLLPPNYKVSIHIGPDGKASVVTERRKVAHPAEALSPAKQLNMFVSSPFSHGRTPVLNNYVYNSQQLGPLRIGIDPFVNGISSNEFDSVPPPQTPSKSPYNAATPVYLTRGMDPILNSEPEDGTAAGFDDAEFQDDGNSFRYDARYALQALLEDM</sequence>
<evidence type="ECO:0000256" key="1">
    <source>
        <dbReference type="SAM" id="MobiDB-lite"/>
    </source>
</evidence>
<feature type="region of interest" description="Disordered" evidence="1">
    <location>
        <begin position="430"/>
        <end position="449"/>
    </location>
</feature>
<feature type="region of interest" description="Disordered" evidence="1">
    <location>
        <begin position="224"/>
        <end position="251"/>
    </location>
</feature>
<reference evidence="2 3" key="1">
    <citation type="submission" date="2018-12" db="EMBL/GenBank/DDBJ databases">
        <authorList>
            <person name="Tiukova I."/>
            <person name="Dainat J."/>
        </authorList>
    </citation>
    <scope>NUCLEOTIDE SEQUENCE [LARGE SCALE GENOMIC DNA]</scope>
</reference>
<proteinExistence type="predicted"/>
<organism evidence="2 3">
    <name type="scientific">Brettanomyces naardenensis</name>
    <name type="common">Yeast</name>
    <dbReference type="NCBI Taxonomy" id="13370"/>
    <lineage>
        <taxon>Eukaryota</taxon>
        <taxon>Fungi</taxon>
        <taxon>Dikarya</taxon>
        <taxon>Ascomycota</taxon>
        <taxon>Saccharomycotina</taxon>
        <taxon>Pichiomycetes</taxon>
        <taxon>Pichiales</taxon>
        <taxon>Pichiaceae</taxon>
        <taxon>Brettanomyces</taxon>
    </lineage>
</organism>
<protein>
    <submittedName>
        <fullName evidence="2">DEKNAAC102352</fullName>
    </submittedName>
</protein>
<feature type="compositionally biased region" description="Basic residues" evidence="1">
    <location>
        <begin position="8"/>
        <end position="20"/>
    </location>
</feature>
<dbReference type="EMBL" id="CAACVR010000012">
    <property type="protein sequence ID" value="VEU21610.1"/>
    <property type="molecule type" value="Genomic_DNA"/>
</dbReference>
<feature type="compositionally biased region" description="Polar residues" evidence="1">
    <location>
        <begin position="83"/>
        <end position="97"/>
    </location>
</feature>
<name>A0A448YL24_BRENA</name>
<feature type="compositionally biased region" description="Low complexity" evidence="1">
    <location>
        <begin position="67"/>
        <end position="82"/>
    </location>
</feature>
<accession>A0A448YL24</accession>
<gene>
    <name evidence="2" type="ORF">BRENAR_LOCUS2343</name>
</gene>
<dbReference type="InParanoid" id="A0A448YL24"/>
<dbReference type="OrthoDB" id="3993074at2759"/>